<keyword evidence="1" id="KW-0175">Coiled coil</keyword>
<comment type="caution">
    <text evidence="3">The sequence shown here is derived from an EMBL/GenBank/DDBJ whole genome shotgun (WGS) entry which is preliminary data.</text>
</comment>
<gene>
    <name evidence="3" type="ORF">PPERSA_09434</name>
</gene>
<feature type="region of interest" description="Disordered" evidence="2">
    <location>
        <begin position="34"/>
        <end position="63"/>
    </location>
</feature>
<feature type="compositionally biased region" description="Polar residues" evidence="2">
    <location>
        <begin position="34"/>
        <end position="47"/>
    </location>
</feature>
<accession>A0A0V0Q9J6</accession>
<name>A0A0V0Q9J6_PSEPJ</name>
<evidence type="ECO:0000256" key="1">
    <source>
        <dbReference type="SAM" id="Coils"/>
    </source>
</evidence>
<evidence type="ECO:0000313" key="4">
    <source>
        <dbReference type="Proteomes" id="UP000054937"/>
    </source>
</evidence>
<feature type="region of interest" description="Disordered" evidence="2">
    <location>
        <begin position="80"/>
        <end position="106"/>
    </location>
</feature>
<reference evidence="3 4" key="1">
    <citation type="journal article" date="2015" name="Sci. Rep.">
        <title>Genome of the facultative scuticociliatosis pathogen Pseudocohnilembus persalinus provides insight into its virulence through horizontal gene transfer.</title>
        <authorList>
            <person name="Xiong J."/>
            <person name="Wang G."/>
            <person name="Cheng J."/>
            <person name="Tian M."/>
            <person name="Pan X."/>
            <person name="Warren A."/>
            <person name="Jiang C."/>
            <person name="Yuan D."/>
            <person name="Miao W."/>
        </authorList>
    </citation>
    <scope>NUCLEOTIDE SEQUENCE [LARGE SCALE GENOMIC DNA]</scope>
    <source>
        <strain evidence="3">36N120E</strain>
    </source>
</reference>
<dbReference type="AlphaFoldDB" id="A0A0V0Q9J6"/>
<protein>
    <submittedName>
        <fullName evidence="3">Uncharacterized protein</fullName>
    </submittedName>
</protein>
<feature type="coiled-coil region" evidence="1">
    <location>
        <begin position="362"/>
        <end position="417"/>
    </location>
</feature>
<feature type="region of interest" description="Disordered" evidence="2">
    <location>
        <begin position="483"/>
        <end position="515"/>
    </location>
</feature>
<feature type="compositionally biased region" description="Acidic residues" evidence="2">
    <location>
        <begin position="52"/>
        <end position="63"/>
    </location>
</feature>
<feature type="compositionally biased region" description="Polar residues" evidence="2">
    <location>
        <begin position="85"/>
        <end position="106"/>
    </location>
</feature>
<dbReference type="Proteomes" id="UP000054937">
    <property type="component" value="Unassembled WGS sequence"/>
</dbReference>
<evidence type="ECO:0000313" key="3">
    <source>
        <dbReference type="EMBL" id="KRW98909.1"/>
    </source>
</evidence>
<organism evidence="3 4">
    <name type="scientific">Pseudocohnilembus persalinus</name>
    <name type="common">Ciliate</name>
    <dbReference type="NCBI Taxonomy" id="266149"/>
    <lineage>
        <taxon>Eukaryota</taxon>
        <taxon>Sar</taxon>
        <taxon>Alveolata</taxon>
        <taxon>Ciliophora</taxon>
        <taxon>Intramacronucleata</taxon>
        <taxon>Oligohymenophorea</taxon>
        <taxon>Scuticociliatia</taxon>
        <taxon>Philasterida</taxon>
        <taxon>Pseudocohnilembidae</taxon>
        <taxon>Pseudocohnilembus</taxon>
    </lineage>
</organism>
<dbReference type="EMBL" id="LDAU01000225">
    <property type="protein sequence ID" value="KRW98909.1"/>
    <property type="molecule type" value="Genomic_DNA"/>
</dbReference>
<evidence type="ECO:0000256" key="2">
    <source>
        <dbReference type="SAM" id="MobiDB-lite"/>
    </source>
</evidence>
<sequence>MYKDILNTPPNQKPRDQIFQINEDQYNDYLQENLGEKSSTQKNNSQQKYEKYDDDNDDDIYDDYDLDYYEDIDKLESIKEDSRENSSFNTDSYISSNISQQKKQKYTAISQSQEEYKKFKDKLNVQDLTDDGSISGLDLNQSDLTISQNQSQQKYESHDSHSLYDMYDAQNEQYSQETQKQYNNDEVAAKIRKLQKINLELQKQIPKKNVLKNTISSEKQGQKIKQQDQIIAELRIKNDELISQIEKLKKQVMEKNEEIIKKSQVKNERNLLKQDKTIQILQEKVEKNEEIQEEIKNTYALDNQIKLLYPNKNIIMTQIMSGILVIEEISLNKEEQQIDTTALAKAQIESWSKNSGIMIREVKQNQVKIRELENQIFKLMNEQDEQKQMYTLLQDKYDRLKSRNTQVEDKLNNDRIKFARQVALFYHAKEKERDDEDERLYQEFKKYVEIIENPCCLSCKQKREQEELEKIIKLKQEQEIQIKKDAEEKEKKKAQKNNYMKSTKSKINKVESQNK</sequence>
<dbReference type="InParanoid" id="A0A0V0Q9J6"/>
<proteinExistence type="predicted"/>
<keyword evidence="4" id="KW-1185">Reference proteome</keyword>
<feature type="coiled-coil region" evidence="1">
    <location>
        <begin position="184"/>
        <end position="301"/>
    </location>
</feature>